<evidence type="ECO:0000313" key="1">
    <source>
        <dbReference type="EMBL" id="RUT04093.1"/>
    </source>
</evidence>
<protein>
    <submittedName>
        <fullName evidence="1">Uncharacterized protein</fullName>
    </submittedName>
</protein>
<organism evidence="1 2">
    <name type="scientific">Chroococcidiopsis cubana SAG 39.79</name>
    <dbReference type="NCBI Taxonomy" id="388085"/>
    <lineage>
        <taxon>Bacteria</taxon>
        <taxon>Bacillati</taxon>
        <taxon>Cyanobacteriota</taxon>
        <taxon>Cyanophyceae</taxon>
        <taxon>Chroococcidiopsidales</taxon>
        <taxon>Chroococcidiopsidaceae</taxon>
        <taxon>Chroococcidiopsis</taxon>
    </lineage>
</organism>
<dbReference type="AlphaFoldDB" id="A0AB37UCX7"/>
<proteinExistence type="predicted"/>
<comment type="caution">
    <text evidence="1">The sequence shown here is derived from an EMBL/GenBank/DDBJ whole genome shotgun (WGS) entry which is preliminary data.</text>
</comment>
<dbReference type="RefSeq" id="WP_106168307.1">
    <property type="nucleotide sequence ID" value="NZ_JAVKZF010000004.1"/>
</dbReference>
<reference evidence="1 2" key="1">
    <citation type="journal article" date="2019" name="Genome Biol. Evol.">
        <title>Day and night: Metabolic profiles and evolutionary relationships of six axenic non-marine cyanobacteria.</title>
        <authorList>
            <person name="Will S.E."/>
            <person name="Henke P."/>
            <person name="Boedeker C."/>
            <person name="Huang S."/>
            <person name="Brinkmann H."/>
            <person name="Rohde M."/>
            <person name="Jarek M."/>
            <person name="Friedl T."/>
            <person name="Seufert S."/>
            <person name="Schumacher M."/>
            <person name="Overmann J."/>
            <person name="Neumann-Schaal M."/>
            <person name="Petersen J."/>
        </authorList>
    </citation>
    <scope>NUCLEOTIDE SEQUENCE [LARGE SCALE GENOMIC DNA]</scope>
    <source>
        <strain evidence="1 2">SAG 39.79</strain>
    </source>
</reference>
<dbReference type="EMBL" id="RSCK01000092">
    <property type="protein sequence ID" value="RUT04093.1"/>
    <property type="molecule type" value="Genomic_DNA"/>
</dbReference>
<gene>
    <name evidence="1" type="ORF">DSM107010_58980</name>
</gene>
<name>A0AB37UCX7_9CYAN</name>
<evidence type="ECO:0000313" key="2">
    <source>
        <dbReference type="Proteomes" id="UP000282574"/>
    </source>
</evidence>
<keyword evidence="2" id="KW-1185">Reference proteome</keyword>
<dbReference type="Proteomes" id="UP000282574">
    <property type="component" value="Unassembled WGS sequence"/>
</dbReference>
<sequence length="109" mass="11171">MTNSPTAELDSAIAVLQEGVTFAPPLTALNLIDSFQQQVQNLGNSEIASNLSALKQLLTSGSATGADIGQVLVQLSSQTTSAAESADPDISSKLQQLAQLLSEVGNSLS</sequence>
<accession>A0AB37UCX7</accession>